<comment type="pathway">
    <text evidence="3">Cofactor biosynthesis; adenosylcobalamin biosynthesis.</text>
</comment>
<dbReference type="Gene3D" id="3.40.640.10">
    <property type="entry name" value="Type I PLP-dependent aspartate aminotransferase-like (Major domain)"/>
    <property type="match status" value="1"/>
</dbReference>
<dbReference type="Proteomes" id="UP001597343">
    <property type="component" value="Unassembled WGS sequence"/>
</dbReference>
<evidence type="ECO:0000256" key="3">
    <source>
        <dbReference type="ARBA" id="ARBA00004953"/>
    </source>
</evidence>
<evidence type="ECO:0000256" key="9">
    <source>
        <dbReference type="ARBA" id="ARBA00048531"/>
    </source>
</evidence>
<feature type="domain" description="Aminotransferase class I/classII large" evidence="10">
    <location>
        <begin position="21"/>
        <end position="337"/>
    </location>
</feature>
<evidence type="ECO:0000256" key="7">
    <source>
        <dbReference type="ARBA" id="ARBA00023239"/>
    </source>
</evidence>
<evidence type="ECO:0000256" key="5">
    <source>
        <dbReference type="ARBA" id="ARBA00022573"/>
    </source>
</evidence>
<accession>A0ABW5A316</accession>
<evidence type="ECO:0000256" key="1">
    <source>
        <dbReference type="ARBA" id="ARBA00001933"/>
    </source>
</evidence>
<dbReference type="EC" id="4.1.1.81" evidence="4"/>
<evidence type="ECO:0000259" key="10">
    <source>
        <dbReference type="Pfam" id="PF00155"/>
    </source>
</evidence>
<dbReference type="InterPro" id="IPR015424">
    <property type="entry name" value="PyrdxlP-dep_Trfase"/>
</dbReference>
<dbReference type="InterPro" id="IPR015421">
    <property type="entry name" value="PyrdxlP-dep_Trfase_major"/>
</dbReference>
<dbReference type="Pfam" id="PF00155">
    <property type="entry name" value="Aminotran_1_2"/>
    <property type="match status" value="1"/>
</dbReference>
<evidence type="ECO:0000256" key="8">
    <source>
        <dbReference type="ARBA" id="ARBA00029996"/>
    </source>
</evidence>
<evidence type="ECO:0000313" key="11">
    <source>
        <dbReference type="EMBL" id="MFD2171890.1"/>
    </source>
</evidence>
<reference evidence="12" key="1">
    <citation type="journal article" date="2019" name="Int. J. Syst. Evol. Microbiol.">
        <title>The Global Catalogue of Microorganisms (GCM) 10K type strain sequencing project: providing services to taxonomists for standard genome sequencing and annotation.</title>
        <authorList>
            <consortium name="The Broad Institute Genomics Platform"/>
            <consortium name="The Broad Institute Genome Sequencing Center for Infectious Disease"/>
            <person name="Wu L."/>
            <person name="Ma J."/>
        </authorList>
    </citation>
    <scope>NUCLEOTIDE SEQUENCE [LARGE SCALE GENOMIC DNA]</scope>
    <source>
        <strain evidence="12">CGMCC 1.13574</strain>
    </source>
</reference>
<comment type="catalytic activity">
    <reaction evidence="9">
        <text>O-phospho-L-threonine + H(+) = (R)-1-aminopropan-2-yl phosphate + CO2</text>
        <dbReference type="Rhea" id="RHEA:11492"/>
        <dbReference type="ChEBI" id="CHEBI:15378"/>
        <dbReference type="ChEBI" id="CHEBI:16526"/>
        <dbReference type="ChEBI" id="CHEBI:58563"/>
        <dbReference type="ChEBI" id="CHEBI:58675"/>
        <dbReference type="EC" id="4.1.1.81"/>
    </reaction>
</comment>
<dbReference type="InterPro" id="IPR005860">
    <property type="entry name" value="CobD"/>
</dbReference>
<evidence type="ECO:0000256" key="6">
    <source>
        <dbReference type="ARBA" id="ARBA00022898"/>
    </source>
</evidence>
<dbReference type="CDD" id="cd00609">
    <property type="entry name" value="AAT_like"/>
    <property type="match status" value="1"/>
</dbReference>
<keyword evidence="5" id="KW-0169">Cobalamin biosynthesis</keyword>
<name>A0ABW5A316_9BACL</name>
<proteinExistence type="predicted"/>
<dbReference type="PROSITE" id="PS00105">
    <property type="entry name" value="AA_TRANSFER_CLASS_1"/>
    <property type="match status" value="1"/>
</dbReference>
<dbReference type="InterPro" id="IPR004839">
    <property type="entry name" value="Aminotransferase_I/II_large"/>
</dbReference>
<sequence length="346" mass="38139">MAKHGGNLREAAATYGLPQAELLDFSANINPLGPPASILEAIAAGVSSIVHYPDPQAKELHRALAEATGYPVEQLLAGNGAAELLFAIFHALKPQRVGLLQPCFSEYEEAAKAELVTVIAREENDFQPELSELLDACGRVDLFVIASPNNPNGRVVPQAWLERMADKLAERGAFLVVDEAFLDFLPEQNSFCSPNVILLRSLTKFYSIPGLRLGYLIAAPELLGRIQSEMPPWSVNVLAQRAGIAGLQDRGFAERTLAWLAAERPELERQLRELGATVYRGEANFILFRAPLLDLVERLGKRGILIRSCADYPGLGAGYYRVAVRTREENRLLIKSLKEEWACHTR</sequence>
<dbReference type="PANTHER" id="PTHR42885:SF1">
    <property type="entry name" value="THREONINE-PHOSPHATE DECARBOXYLASE"/>
    <property type="match status" value="1"/>
</dbReference>
<keyword evidence="12" id="KW-1185">Reference proteome</keyword>
<dbReference type="EMBL" id="JBHUIO010000011">
    <property type="protein sequence ID" value="MFD2171890.1"/>
    <property type="molecule type" value="Genomic_DNA"/>
</dbReference>
<comment type="cofactor">
    <cofactor evidence="1">
        <name>pyridoxal 5'-phosphate</name>
        <dbReference type="ChEBI" id="CHEBI:597326"/>
    </cofactor>
</comment>
<keyword evidence="7 11" id="KW-0456">Lyase</keyword>
<dbReference type="SUPFAM" id="SSF53383">
    <property type="entry name" value="PLP-dependent transferases"/>
    <property type="match status" value="1"/>
</dbReference>
<dbReference type="InterPro" id="IPR004838">
    <property type="entry name" value="NHTrfase_class1_PyrdxlP-BS"/>
</dbReference>
<dbReference type="PANTHER" id="PTHR42885">
    <property type="entry name" value="HISTIDINOL-PHOSPHATE AMINOTRANSFERASE-RELATED"/>
    <property type="match status" value="1"/>
</dbReference>
<dbReference type="GO" id="GO:0048472">
    <property type="term" value="F:threonine-phosphate decarboxylase activity"/>
    <property type="evidence" value="ECO:0007669"/>
    <property type="project" value="UniProtKB-EC"/>
</dbReference>
<gene>
    <name evidence="11" type="primary">cobD</name>
    <name evidence="11" type="ORF">ACFSOY_18150</name>
</gene>
<evidence type="ECO:0000313" key="12">
    <source>
        <dbReference type="Proteomes" id="UP001597343"/>
    </source>
</evidence>
<dbReference type="InterPro" id="IPR015422">
    <property type="entry name" value="PyrdxlP-dep_Trfase_small"/>
</dbReference>
<comment type="function">
    <text evidence="2">Decarboxylates L-threonine-O-3-phosphate to yield (R)-1-amino-2-propanol O-2-phosphate, the precursor for the linkage between the nucleotide loop and the corrin ring in cobalamin.</text>
</comment>
<comment type="caution">
    <text evidence="11">The sequence shown here is derived from an EMBL/GenBank/DDBJ whole genome shotgun (WGS) entry which is preliminary data.</text>
</comment>
<evidence type="ECO:0000256" key="4">
    <source>
        <dbReference type="ARBA" id="ARBA00012285"/>
    </source>
</evidence>
<organism evidence="11 12">
    <name type="scientific">Tumebacillus lipolyticus</name>
    <dbReference type="NCBI Taxonomy" id="1280370"/>
    <lineage>
        <taxon>Bacteria</taxon>
        <taxon>Bacillati</taxon>
        <taxon>Bacillota</taxon>
        <taxon>Bacilli</taxon>
        <taxon>Bacillales</taxon>
        <taxon>Alicyclobacillaceae</taxon>
        <taxon>Tumebacillus</taxon>
    </lineage>
</organism>
<evidence type="ECO:0000256" key="2">
    <source>
        <dbReference type="ARBA" id="ARBA00003444"/>
    </source>
</evidence>
<protein>
    <recommendedName>
        <fullName evidence="4">threonine-phosphate decarboxylase</fullName>
        <ecNumber evidence="4">4.1.1.81</ecNumber>
    </recommendedName>
    <alternativeName>
        <fullName evidence="8">L-threonine-O-3-phosphate decarboxylase</fullName>
    </alternativeName>
</protein>
<dbReference type="Gene3D" id="3.90.1150.10">
    <property type="entry name" value="Aspartate Aminotransferase, domain 1"/>
    <property type="match status" value="1"/>
</dbReference>
<keyword evidence="6" id="KW-0663">Pyridoxal phosphate</keyword>
<dbReference type="NCBIfam" id="TIGR01140">
    <property type="entry name" value="L_thr_O3P_dcar"/>
    <property type="match status" value="1"/>
</dbReference>
<dbReference type="RefSeq" id="WP_386049084.1">
    <property type="nucleotide sequence ID" value="NZ_JBHUIO010000011.1"/>
</dbReference>